<evidence type="ECO:0000259" key="6">
    <source>
        <dbReference type="Pfam" id="PF01979"/>
    </source>
</evidence>
<comment type="similarity">
    <text evidence="3">Belongs to the metallo-dependent hydrolases superfamily. DHOase family. Class I DHOase subfamily.</text>
</comment>
<dbReference type="SUPFAM" id="SSF51338">
    <property type="entry name" value="Composite domain of metallo-dependent hydrolases"/>
    <property type="match status" value="1"/>
</dbReference>
<accession>A0ABW5B8H5</accession>
<evidence type="ECO:0000256" key="2">
    <source>
        <dbReference type="ARBA" id="ARBA00002368"/>
    </source>
</evidence>
<dbReference type="CDD" id="cd01318">
    <property type="entry name" value="DHOase_IIb"/>
    <property type="match status" value="1"/>
</dbReference>
<dbReference type="InterPro" id="IPR002195">
    <property type="entry name" value="Dihydroorotase_CS"/>
</dbReference>
<dbReference type="PANTHER" id="PTHR43668:SF4">
    <property type="entry name" value="ALLANTOINASE"/>
    <property type="match status" value="1"/>
</dbReference>
<dbReference type="GO" id="GO:0004151">
    <property type="term" value="F:dihydroorotase activity"/>
    <property type="evidence" value="ECO:0007669"/>
    <property type="project" value="UniProtKB-EC"/>
</dbReference>
<dbReference type="RefSeq" id="WP_380801468.1">
    <property type="nucleotide sequence ID" value="NZ_JBHUIV010000011.1"/>
</dbReference>
<dbReference type="EMBL" id="JBHUIV010000011">
    <property type="protein sequence ID" value="MFD2201539.1"/>
    <property type="molecule type" value="Genomic_DNA"/>
</dbReference>
<organism evidence="7 8">
    <name type="scientific">Shivajiella indica</name>
    <dbReference type="NCBI Taxonomy" id="872115"/>
    <lineage>
        <taxon>Bacteria</taxon>
        <taxon>Pseudomonadati</taxon>
        <taxon>Bacteroidota</taxon>
        <taxon>Cytophagia</taxon>
        <taxon>Cytophagales</taxon>
        <taxon>Cyclobacteriaceae</taxon>
        <taxon>Shivajiella</taxon>
    </lineage>
</organism>
<reference evidence="8" key="1">
    <citation type="journal article" date="2019" name="Int. J. Syst. Evol. Microbiol.">
        <title>The Global Catalogue of Microorganisms (GCM) 10K type strain sequencing project: providing services to taxonomists for standard genome sequencing and annotation.</title>
        <authorList>
            <consortium name="The Broad Institute Genomics Platform"/>
            <consortium name="The Broad Institute Genome Sequencing Center for Infectious Disease"/>
            <person name="Wu L."/>
            <person name="Ma J."/>
        </authorList>
    </citation>
    <scope>NUCLEOTIDE SEQUENCE [LARGE SCALE GENOMIC DNA]</scope>
    <source>
        <strain evidence="8">KCTC 19812</strain>
    </source>
</reference>
<dbReference type="Gene3D" id="2.30.40.10">
    <property type="entry name" value="Urease, subunit C, domain 1"/>
    <property type="match status" value="1"/>
</dbReference>
<evidence type="ECO:0000256" key="4">
    <source>
        <dbReference type="ARBA" id="ARBA00022723"/>
    </source>
</evidence>
<keyword evidence="8" id="KW-1185">Reference proteome</keyword>
<dbReference type="SUPFAM" id="SSF51556">
    <property type="entry name" value="Metallo-dependent hydrolases"/>
    <property type="match status" value="1"/>
</dbReference>
<evidence type="ECO:0000256" key="5">
    <source>
        <dbReference type="ARBA" id="ARBA00022801"/>
    </source>
</evidence>
<dbReference type="NCBIfam" id="TIGR00857">
    <property type="entry name" value="pyrC_multi"/>
    <property type="match status" value="1"/>
</dbReference>
<sequence>MKSILILGANIVNEGKITRMDILVQDGMIYNMGKDLSEFKADITIQAEGKYVFPGLIDDQVHFREPGLTHKGDIYTESKAAVAGGITSYMEMPNTVPQSITLELLEDKYKIASQKSLANYSFYFGATNDNLEEILKVDPENVCGLKVFQGSSTGNMLVDNPESLERIFAECKLLIATHSENDNIIKANLEKYKAEFGEDIPVKYHPKIRSAEACYDASKKVVDLARKYGTKLHVLHISTAKEVELFDNRLPLKEKRITAEACIHHMWFSEEDYEAKGNFIKWNPAIKTAADRDRILQGVLDGHIDVIATDHAPHTIEEKSKLYSSAPSGGPLVQHSLVAMLDFYHEGKISLEQIAEKMCHNVAILFEIDKRGYLRPGYYADLVIVDLNNPWTVKKENILSKCGWSPFEGHTFKSKVTHTIVSGHLVYENGTFNEESKGQRLKFSRKIQD</sequence>
<evidence type="ECO:0000256" key="3">
    <source>
        <dbReference type="ARBA" id="ARBA00010286"/>
    </source>
</evidence>
<gene>
    <name evidence="7" type="ORF">ACFSKV_08170</name>
</gene>
<protein>
    <submittedName>
        <fullName evidence="7">Dihydroorotase</fullName>
        <ecNumber evidence="7">3.5.2.3</ecNumber>
    </submittedName>
</protein>
<dbReference type="PANTHER" id="PTHR43668">
    <property type="entry name" value="ALLANTOINASE"/>
    <property type="match status" value="1"/>
</dbReference>
<feature type="domain" description="Amidohydrolase-related" evidence="6">
    <location>
        <begin position="51"/>
        <end position="426"/>
    </location>
</feature>
<dbReference type="InterPro" id="IPR006680">
    <property type="entry name" value="Amidohydro-rel"/>
</dbReference>
<comment type="cofactor">
    <cofactor evidence="1">
        <name>Zn(2+)</name>
        <dbReference type="ChEBI" id="CHEBI:29105"/>
    </cofactor>
</comment>
<dbReference type="PROSITE" id="PS00483">
    <property type="entry name" value="DIHYDROOROTASE_2"/>
    <property type="match status" value="1"/>
</dbReference>
<keyword evidence="5 7" id="KW-0378">Hydrolase</keyword>
<comment type="function">
    <text evidence="2">Catalyzes the reversible cyclization of carbamoyl aspartate to dihydroorotate.</text>
</comment>
<evidence type="ECO:0000313" key="8">
    <source>
        <dbReference type="Proteomes" id="UP001597414"/>
    </source>
</evidence>
<dbReference type="InterPro" id="IPR032466">
    <property type="entry name" value="Metal_Hydrolase"/>
</dbReference>
<proteinExistence type="inferred from homology"/>
<evidence type="ECO:0000256" key="1">
    <source>
        <dbReference type="ARBA" id="ARBA00001947"/>
    </source>
</evidence>
<dbReference type="InterPro" id="IPR011059">
    <property type="entry name" value="Metal-dep_hydrolase_composite"/>
</dbReference>
<dbReference type="Pfam" id="PF01979">
    <property type="entry name" value="Amidohydro_1"/>
    <property type="match status" value="1"/>
</dbReference>
<dbReference type="InterPro" id="IPR050138">
    <property type="entry name" value="DHOase/Allantoinase_Hydrolase"/>
</dbReference>
<name>A0ABW5B8H5_9BACT</name>
<dbReference type="EC" id="3.5.2.3" evidence="7"/>
<dbReference type="Gene3D" id="3.20.20.140">
    <property type="entry name" value="Metal-dependent hydrolases"/>
    <property type="match status" value="1"/>
</dbReference>
<evidence type="ECO:0000313" key="7">
    <source>
        <dbReference type="EMBL" id="MFD2201539.1"/>
    </source>
</evidence>
<comment type="caution">
    <text evidence="7">The sequence shown here is derived from an EMBL/GenBank/DDBJ whole genome shotgun (WGS) entry which is preliminary data.</text>
</comment>
<keyword evidence="4" id="KW-0479">Metal-binding</keyword>
<dbReference type="Proteomes" id="UP001597414">
    <property type="component" value="Unassembled WGS sequence"/>
</dbReference>
<dbReference type="NCBIfam" id="NF006688">
    <property type="entry name" value="PRK09236.1"/>
    <property type="match status" value="1"/>
</dbReference>